<name>A0A917U578_9ACTN</name>
<gene>
    <name evidence="2" type="ORF">GCM10007977_067180</name>
</gene>
<keyword evidence="1" id="KW-0472">Membrane</keyword>
<evidence type="ECO:0008006" key="4">
    <source>
        <dbReference type="Google" id="ProtNLM"/>
    </source>
</evidence>
<evidence type="ECO:0000313" key="2">
    <source>
        <dbReference type="EMBL" id="GGM56076.1"/>
    </source>
</evidence>
<sequence length="128" mass="13796">MPTATKQRPDTMVRLLAVAVIIVAAAVAVFYFTRGDSPAAGGDRELTITISNRTVSPPTGRVEVARGTTIRLTVTSDVPDELHVHGYDRKAALEPGRPAQLEFKADVTGLFEVETHDAGLVLFQLVVR</sequence>
<proteinExistence type="predicted"/>
<dbReference type="SUPFAM" id="SSF49503">
    <property type="entry name" value="Cupredoxins"/>
    <property type="match status" value="1"/>
</dbReference>
<dbReference type="AlphaFoldDB" id="A0A917U578"/>
<evidence type="ECO:0000256" key="1">
    <source>
        <dbReference type="SAM" id="Phobius"/>
    </source>
</evidence>
<reference evidence="2" key="2">
    <citation type="submission" date="2020-09" db="EMBL/GenBank/DDBJ databases">
        <authorList>
            <person name="Sun Q."/>
            <person name="Ohkuma M."/>
        </authorList>
    </citation>
    <scope>NUCLEOTIDE SEQUENCE</scope>
    <source>
        <strain evidence="2">JCM 19831</strain>
    </source>
</reference>
<keyword evidence="1" id="KW-0812">Transmembrane</keyword>
<evidence type="ECO:0000313" key="3">
    <source>
        <dbReference type="Proteomes" id="UP000642070"/>
    </source>
</evidence>
<dbReference type="EMBL" id="BMPI01000038">
    <property type="protein sequence ID" value="GGM56076.1"/>
    <property type="molecule type" value="Genomic_DNA"/>
</dbReference>
<feature type="transmembrane region" description="Helical" evidence="1">
    <location>
        <begin position="12"/>
        <end position="32"/>
    </location>
</feature>
<organism evidence="2 3">
    <name type="scientific">Dactylosporangium sucinum</name>
    <dbReference type="NCBI Taxonomy" id="1424081"/>
    <lineage>
        <taxon>Bacteria</taxon>
        <taxon>Bacillati</taxon>
        <taxon>Actinomycetota</taxon>
        <taxon>Actinomycetes</taxon>
        <taxon>Micromonosporales</taxon>
        <taxon>Micromonosporaceae</taxon>
        <taxon>Dactylosporangium</taxon>
    </lineage>
</organism>
<keyword evidence="1" id="KW-1133">Transmembrane helix</keyword>
<comment type="caution">
    <text evidence="2">The sequence shown here is derived from an EMBL/GenBank/DDBJ whole genome shotgun (WGS) entry which is preliminary data.</text>
</comment>
<dbReference type="RefSeq" id="WP_190254019.1">
    <property type="nucleotide sequence ID" value="NZ_BMPI01000038.1"/>
</dbReference>
<dbReference type="InterPro" id="IPR008972">
    <property type="entry name" value="Cupredoxin"/>
</dbReference>
<dbReference type="Proteomes" id="UP000642070">
    <property type="component" value="Unassembled WGS sequence"/>
</dbReference>
<keyword evidence="3" id="KW-1185">Reference proteome</keyword>
<reference evidence="2" key="1">
    <citation type="journal article" date="2014" name="Int. J. Syst. Evol. Microbiol.">
        <title>Complete genome sequence of Corynebacterium casei LMG S-19264T (=DSM 44701T), isolated from a smear-ripened cheese.</title>
        <authorList>
            <consortium name="US DOE Joint Genome Institute (JGI-PGF)"/>
            <person name="Walter F."/>
            <person name="Albersmeier A."/>
            <person name="Kalinowski J."/>
            <person name="Ruckert C."/>
        </authorList>
    </citation>
    <scope>NUCLEOTIDE SEQUENCE</scope>
    <source>
        <strain evidence="2">JCM 19831</strain>
    </source>
</reference>
<dbReference type="Gene3D" id="2.60.40.420">
    <property type="entry name" value="Cupredoxins - blue copper proteins"/>
    <property type="match status" value="1"/>
</dbReference>
<accession>A0A917U578</accession>
<protein>
    <recommendedName>
        <fullName evidence="4">EfeO-type cupredoxin-like domain-containing protein</fullName>
    </recommendedName>
</protein>